<name>A0A0B0MEC2_GOSAR</name>
<dbReference type="EMBL" id="JRRC01050372">
    <property type="protein sequence ID" value="KHF98736.1"/>
    <property type="molecule type" value="Genomic_DNA"/>
</dbReference>
<sequence>MPRITYSPPLTHK</sequence>
<comment type="caution">
    <text evidence="1">The sequence shown here is derived from an EMBL/GenBank/DDBJ whole genome shotgun (WGS) entry which is preliminary data.</text>
</comment>
<dbReference type="Proteomes" id="UP000032142">
    <property type="component" value="Unassembled WGS sequence"/>
</dbReference>
<organism evidence="1 2">
    <name type="scientific">Gossypium arboreum</name>
    <name type="common">Tree cotton</name>
    <name type="synonym">Gossypium nanking</name>
    <dbReference type="NCBI Taxonomy" id="29729"/>
    <lineage>
        <taxon>Eukaryota</taxon>
        <taxon>Viridiplantae</taxon>
        <taxon>Streptophyta</taxon>
        <taxon>Embryophyta</taxon>
        <taxon>Tracheophyta</taxon>
        <taxon>Spermatophyta</taxon>
        <taxon>Magnoliopsida</taxon>
        <taxon>eudicotyledons</taxon>
        <taxon>Gunneridae</taxon>
        <taxon>Pentapetalae</taxon>
        <taxon>rosids</taxon>
        <taxon>malvids</taxon>
        <taxon>Malvales</taxon>
        <taxon>Malvaceae</taxon>
        <taxon>Malvoideae</taxon>
        <taxon>Gossypium</taxon>
    </lineage>
</organism>
<accession>A0A0B0MEC2</accession>
<proteinExistence type="predicted"/>
<evidence type="ECO:0000313" key="1">
    <source>
        <dbReference type="EMBL" id="KHF98736.1"/>
    </source>
</evidence>
<keyword evidence="2" id="KW-1185">Reference proteome</keyword>
<protein>
    <submittedName>
        <fullName evidence="1">Uncharacterized protein</fullName>
    </submittedName>
</protein>
<evidence type="ECO:0000313" key="2">
    <source>
        <dbReference type="Proteomes" id="UP000032142"/>
    </source>
</evidence>
<reference evidence="2" key="1">
    <citation type="submission" date="2014-09" db="EMBL/GenBank/DDBJ databases">
        <authorList>
            <person name="Mudge J."/>
            <person name="Ramaraj T."/>
            <person name="Lindquist I.E."/>
            <person name="Bharti A.K."/>
            <person name="Sundararajan A."/>
            <person name="Cameron C.T."/>
            <person name="Woodward J.E."/>
            <person name="May G.D."/>
            <person name="Brubaker C."/>
            <person name="Broadhvest J."/>
            <person name="Wilkins T.A."/>
        </authorList>
    </citation>
    <scope>NUCLEOTIDE SEQUENCE</scope>
    <source>
        <strain evidence="2">cv. AKA8401</strain>
    </source>
</reference>
<gene>
    <name evidence="1" type="ORF">F383_14399</name>
</gene>